<organism evidence="2 3">
    <name type="scientific">Roseibium litorale</name>
    <dbReference type="NCBI Taxonomy" id="2803841"/>
    <lineage>
        <taxon>Bacteria</taxon>
        <taxon>Pseudomonadati</taxon>
        <taxon>Pseudomonadota</taxon>
        <taxon>Alphaproteobacteria</taxon>
        <taxon>Hyphomicrobiales</taxon>
        <taxon>Stappiaceae</taxon>
        <taxon>Roseibium</taxon>
    </lineage>
</organism>
<comment type="caution">
    <text evidence="2">The sequence shown here is derived from an EMBL/GenBank/DDBJ whole genome shotgun (WGS) entry which is preliminary data.</text>
</comment>
<reference evidence="3" key="1">
    <citation type="submission" date="2020-09" db="EMBL/GenBank/DDBJ databases">
        <title>The genome sequence of strain Labrenzia suaedae 4C16A.</title>
        <authorList>
            <person name="Liu Y."/>
        </authorList>
    </citation>
    <scope>NUCLEOTIDE SEQUENCE [LARGE SCALE GENOMIC DNA]</scope>
    <source>
        <strain evidence="3">4C16A</strain>
    </source>
</reference>
<feature type="transmembrane region" description="Helical" evidence="1">
    <location>
        <begin position="25"/>
        <end position="46"/>
    </location>
</feature>
<feature type="transmembrane region" description="Helical" evidence="1">
    <location>
        <begin position="149"/>
        <end position="173"/>
    </location>
</feature>
<reference evidence="2 3" key="2">
    <citation type="journal article" date="2021" name="Int. J. Syst. Evol. Microbiol.">
        <title>Roseibium litorale sp. nov., isolated from a tidal flat sediment and proposal for the reclassification of Labrenzia polysiphoniae as Roseibium polysiphoniae comb. nov.</title>
        <authorList>
            <person name="Liu Y."/>
            <person name="Pei T."/>
            <person name="Du J."/>
            <person name="Chao M."/>
            <person name="Deng M.R."/>
            <person name="Zhu H."/>
        </authorList>
    </citation>
    <scope>NUCLEOTIDE SEQUENCE [LARGE SCALE GENOMIC DNA]</scope>
    <source>
        <strain evidence="2 3">4C16A</strain>
    </source>
</reference>
<evidence type="ECO:0000256" key="1">
    <source>
        <dbReference type="SAM" id="Phobius"/>
    </source>
</evidence>
<dbReference type="Proteomes" id="UP000632063">
    <property type="component" value="Unassembled WGS sequence"/>
</dbReference>
<keyword evidence="1" id="KW-1133">Transmembrane helix</keyword>
<dbReference type="EMBL" id="JACYXI010000002">
    <property type="protein sequence ID" value="MBD8890826.1"/>
    <property type="molecule type" value="Genomic_DNA"/>
</dbReference>
<keyword evidence="1" id="KW-0472">Membrane</keyword>
<evidence type="ECO:0000313" key="2">
    <source>
        <dbReference type="EMBL" id="MBD8890826.1"/>
    </source>
</evidence>
<dbReference type="InterPro" id="IPR018688">
    <property type="entry name" value="PpoB2-like"/>
</dbReference>
<keyword evidence="3" id="KW-1185">Reference proteome</keyword>
<feature type="transmembrane region" description="Helical" evidence="1">
    <location>
        <begin position="283"/>
        <end position="304"/>
    </location>
</feature>
<proteinExistence type="predicted"/>
<keyword evidence="1" id="KW-0812">Transmembrane</keyword>
<evidence type="ECO:0000313" key="3">
    <source>
        <dbReference type="Proteomes" id="UP000632063"/>
    </source>
</evidence>
<dbReference type="Pfam" id="PF09948">
    <property type="entry name" value="PpoB2"/>
    <property type="match status" value="1"/>
</dbReference>
<protein>
    <submittedName>
        <fullName evidence="2">DUF2182 domain-containing protein</fullName>
    </submittedName>
</protein>
<name>A0ABR9CJ18_9HYPH</name>
<feature type="transmembrane region" description="Helical" evidence="1">
    <location>
        <begin position="179"/>
        <end position="201"/>
    </location>
</feature>
<gene>
    <name evidence="2" type="ORF">IG616_04655</name>
</gene>
<sequence>MNVTEAQPKQTLVDALESSPRGWPLVLVCLSGLTVTGWLYLGAMIADMIPAMDMSEAGPGMGLLNYFNNLAGLPEDVRAAIAALCLPESASTFGMPKERWTLVDGLKVFTMWLMMALAMMIPTAVPMLRAFMRERAPRVRPGKLAGETLLAAGGYLFVWTGYALAATFVQWLLTLAGELGPMMAPVSLTLSASVLVAAGIYQFTPAKQSCLVRCWHPRFAFTRTSPDGKVPGAFREGITQGLSCLGCCWAVMAVMFAVGVMNVLWIALLGILMAVEKSLPSRWIYRIIGVVFLLWGTGLGVLILSSQG</sequence>
<feature type="transmembrane region" description="Helical" evidence="1">
    <location>
        <begin position="244"/>
        <end position="271"/>
    </location>
</feature>
<feature type="transmembrane region" description="Helical" evidence="1">
    <location>
        <begin position="109"/>
        <end position="128"/>
    </location>
</feature>
<accession>A0ABR9CJ18</accession>